<gene>
    <name evidence="4" type="ORF">W97_08891</name>
</gene>
<dbReference type="AlphaFoldDB" id="R7Z6U7"/>
<organism evidence="4 5">
    <name type="scientific">Coniosporium apollinis (strain CBS 100218)</name>
    <name type="common">Rock-inhabiting black yeast</name>
    <dbReference type="NCBI Taxonomy" id="1168221"/>
    <lineage>
        <taxon>Eukaryota</taxon>
        <taxon>Fungi</taxon>
        <taxon>Dikarya</taxon>
        <taxon>Ascomycota</taxon>
        <taxon>Pezizomycotina</taxon>
        <taxon>Dothideomycetes</taxon>
        <taxon>Dothideomycetes incertae sedis</taxon>
        <taxon>Coniosporium</taxon>
    </lineage>
</organism>
<dbReference type="OMA" id="SSARWDY"/>
<dbReference type="STRING" id="1168221.R7Z6U7"/>
<dbReference type="HOGENOM" id="CLU_007933_1_0_1"/>
<evidence type="ECO:0000259" key="3">
    <source>
        <dbReference type="Pfam" id="PF17390"/>
    </source>
</evidence>
<dbReference type="InterPro" id="IPR012341">
    <property type="entry name" value="6hp_glycosidase-like_sf"/>
</dbReference>
<dbReference type="Gene3D" id="2.60.120.560">
    <property type="entry name" value="Exo-inulinase, domain 1"/>
    <property type="match status" value="1"/>
</dbReference>
<keyword evidence="1" id="KW-0732">Signal</keyword>
<feature type="domain" description="Alpha-L-rhamnosidase six-hairpin glycosidase" evidence="2">
    <location>
        <begin position="404"/>
        <end position="652"/>
    </location>
</feature>
<evidence type="ECO:0008006" key="6">
    <source>
        <dbReference type="Google" id="ProtNLM"/>
    </source>
</evidence>
<feature type="signal peptide" evidence="1">
    <location>
        <begin position="1"/>
        <end position="21"/>
    </location>
</feature>
<dbReference type="OrthoDB" id="3936424at2759"/>
<dbReference type="SUPFAM" id="SSF48208">
    <property type="entry name" value="Six-hairpin glycosidases"/>
    <property type="match status" value="1"/>
</dbReference>
<dbReference type="Pfam" id="PF17389">
    <property type="entry name" value="Bac_rhamnosid6H"/>
    <property type="match status" value="1"/>
</dbReference>
<dbReference type="InterPro" id="IPR008928">
    <property type="entry name" value="6-hairpin_glycosidase_sf"/>
</dbReference>
<dbReference type="PANTHER" id="PTHR34987">
    <property type="entry name" value="C, PUTATIVE (AFU_ORTHOLOGUE AFUA_3G02880)-RELATED"/>
    <property type="match status" value="1"/>
</dbReference>
<dbReference type="Pfam" id="PF17390">
    <property type="entry name" value="Bac_rhamnosid_C"/>
    <property type="match status" value="1"/>
</dbReference>
<dbReference type="Gene3D" id="2.60.420.10">
    <property type="entry name" value="Maltose phosphorylase, domain 3"/>
    <property type="match status" value="1"/>
</dbReference>
<dbReference type="Gene3D" id="1.50.10.10">
    <property type="match status" value="1"/>
</dbReference>
<dbReference type="GO" id="GO:0003824">
    <property type="term" value="F:catalytic activity"/>
    <property type="evidence" value="ECO:0007669"/>
    <property type="project" value="UniProtKB-ARBA"/>
</dbReference>
<evidence type="ECO:0000313" key="5">
    <source>
        <dbReference type="Proteomes" id="UP000016924"/>
    </source>
</evidence>
<dbReference type="eggNOG" id="ENOG502QVGI">
    <property type="taxonomic scope" value="Eukaryota"/>
</dbReference>
<evidence type="ECO:0000256" key="1">
    <source>
        <dbReference type="SAM" id="SignalP"/>
    </source>
</evidence>
<name>R7Z6U7_CONA1</name>
<accession>R7Z6U7</accession>
<evidence type="ECO:0000313" key="4">
    <source>
        <dbReference type="EMBL" id="EON69631.1"/>
    </source>
</evidence>
<evidence type="ECO:0000259" key="2">
    <source>
        <dbReference type="Pfam" id="PF17389"/>
    </source>
</evidence>
<protein>
    <recommendedName>
        <fullName evidence="6">Alpha-L-rhamnosidase C-terminal domain-containing protein</fullName>
    </recommendedName>
</protein>
<dbReference type="InterPro" id="IPR035396">
    <property type="entry name" value="Bac_rhamnosid6H"/>
</dbReference>
<proteinExistence type="predicted"/>
<keyword evidence="5" id="KW-1185">Reference proteome</keyword>
<dbReference type="Proteomes" id="UP000016924">
    <property type="component" value="Unassembled WGS sequence"/>
</dbReference>
<dbReference type="GeneID" id="19906202"/>
<dbReference type="RefSeq" id="XP_007784948.1">
    <property type="nucleotide sequence ID" value="XM_007786758.1"/>
</dbReference>
<feature type="chain" id="PRO_5004450530" description="Alpha-L-rhamnosidase C-terminal domain-containing protein" evidence="1">
    <location>
        <begin position="22"/>
        <end position="865"/>
    </location>
</feature>
<dbReference type="GO" id="GO:0005975">
    <property type="term" value="P:carbohydrate metabolic process"/>
    <property type="evidence" value="ECO:0007669"/>
    <property type="project" value="InterPro"/>
</dbReference>
<dbReference type="PANTHER" id="PTHR34987:SF4">
    <property type="entry name" value="ALPHA-L-RHAMNOSIDASE C-TERMINAL DOMAIN-CONTAINING PROTEIN"/>
    <property type="match status" value="1"/>
</dbReference>
<feature type="domain" description="Alpha-L-rhamnosidase C-terminal" evidence="3">
    <location>
        <begin position="767"/>
        <end position="840"/>
    </location>
</feature>
<sequence>MVPTALSILVVAPLLCSIGLALPASDSSVPTTPQPAAYIPTAFYVGTSPVLGGLTNYSGRSFSLTETSPLVTLDYAAEVGGFPFFEVSSISGPSQIEVKYTEAFDGLNQPFADGPWTFSNGLANTFRTETFNITEPGIYSSFFNQGGLRWQAVRLLTNGEIQFSAVGLRPSVEIYPVDSLPGSFSASKQDYSGVWGLGARTVQAACVEAGSQPSTWEVTDQGMLIRGQQPAQSVNGTSFSNYTMSFSTKILRGGTGWRVAAGLGGGYGPYFVLTSDYDNESAFVNTNRTLMPPNSLIFGYGWSIVNQTTLTTGPTQTFAIPMRISEDEWYEISTEISASGFNVSVDGQPAAFILIDEAITWATPVFGSSSPTAGTWGFGPFQDQIAYFRDVTVVAENGTRLYTNDLMSNSTLDEYGINTNKHSVCLDGPKRDRLIWTGDFAHTLRTVLASTNRTDFIQGFFQNTFEWQLDAGPGAGLVATDAPMGASSAYKEGYFPSFYPFVDYQIFVLDVVGQYYWYSGDIAILRDYWSNITKLAAAVLAEVDPVTSLAGGGAGDFYFLAQGYFNATAPSALLHLSLQRLAGVATALNDSSAAALYSSTASNLSVAINARLWSDSIGTYSNALLDPNNYTLAAAAFPILAGIANTSQATSAISKLSILFHSIGYKDSSAVPSTNLTQLSPNIQGFLLESLFVAHLNLDVAADVVVPVITNLLDVFWPKMLNQNQYYTGATWEYLYPDGSPGIGLYTSLSHPWGSAPTYVLSSYVLGVRPLEPGYKTWVFEPVLMLELGLQWAEGRVPTPYGTIEARWEIADGNVRMTVKGPSGTSGVCRLRGGKAREVNKRDADDDVHEVVVIGGERITVVFDT</sequence>
<dbReference type="InterPro" id="IPR035398">
    <property type="entry name" value="Bac_rhamnosid_C"/>
</dbReference>
<reference evidence="5" key="1">
    <citation type="submission" date="2012-06" db="EMBL/GenBank/DDBJ databases">
        <title>The genome sequence of Coniosporium apollinis CBS 100218.</title>
        <authorList>
            <consortium name="The Broad Institute Genome Sequencing Platform"/>
            <person name="Cuomo C."/>
            <person name="Gorbushina A."/>
            <person name="Noack S."/>
            <person name="Walker B."/>
            <person name="Young S.K."/>
            <person name="Zeng Q."/>
            <person name="Gargeya S."/>
            <person name="Fitzgerald M."/>
            <person name="Haas B."/>
            <person name="Abouelleil A."/>
            <person name="Alvarado L."/>
            <person name="Arachchi H.M."/>
            <person name="Berlin A.M."/>
            <person name="Chapman S.B."/>
            <person name="Goldberg J."/>
            <person name="Griggs A."/>
            <person name="Gujja S."/>
            <person name="Hansen M."/>
            <person name="Howarth C."/>
            <person name="Imamovic A."/>
            <person name="Larimer J."/>
            <person name="McCowan C."/>
            <person name="Montmayeur A."/>
            <person name="Murphy C."/>
            <person name="Neiman D."/>
            <person name="Pearson M."/>
            <person name="Priest M."/>
            <person name="Roberts A."/>
            <person name="Saif S."/>
            <person name="Shea T."/>
            <person name="Sisk P."/>
            <person name="Sykes S."/>
            <person name="Wortman J."/>
            <person name="Nusbaum C."/>
            <person name="Birren B."/>
        </authorList>
    </citation>
    <scope>NUCLEOTIDE SEQUENCE [LARGE SCALE GENOMIC DNA]</scope>
    <source>
        <strain evidence="5">CBS 100218</strain>
    </source>
</reference>
<dbReference type="EMBL" id="JH767620">
    <property type="protein sequence ID" value="EON69631.1"/>
    <property type="molecule type" value="Genomic_DNA"/>
</dbReference>